<sequence length="366" mass="39404">MHTMPLEAAFGIFKLHARVFGYPESVSEHFILLLCTVTLSAARPDVSHIINGPSFDYGVPLVGAPNNINEVTSTKYFTSASQNLLARLSKEDHTGYDYPKPTVPFDLPAPSSVSIVQTNLDNNRQYLPPVAENRVSTTTVLPPSTAASYLPPRVAAASTNRPLVATRDYLPPLRSAASAVSPRVVNRDYLPPVTTERRVSTTTYVPPVTSETRVSSTAYLPPSTAETRISTTAFSLPTRPAVIYNRGSTPAANSPIPATVAAEETTGYNYPRPTVNFDLPSPSPSNDVPVVIPTTSREYLPPVAPSVPVPSPSAPPLILIPSSTTQQTVISSTTTDLPPAPEVILPSHTLDEDGYKYRVPDKPFNF</sequence>
<protein>
    <submittedName>
        <fullName evidence="1">Uncharacterized protein</fullName>
    </submittedName>
</protein>
<dbReference type="Proteomes" id="UP000092462">
    <property type="component" value="Unassembled WGS sequence"/>
</dbReference>
<dbReference type="AlphaFoldDB" id="A0A1B0D1U0"/>
<keyword evidence="2" id="KW-1185">Reference proteome</keyword>
<dbReference type="VEuPathDB" id="VectorBase:PPAPM1_005903"/>
<reference evidence="1" key="1">
    <citation type="submission" date="2022-08" db="UniProtKB">
        <authorList>
            <consortium name="EnsemblMetazoa"/>
        </authorList>
    </citation>
    <scope>IDENTIFICATION</scope>
    <source>
        <strain evidence="1">Israel</strain>
    </source>
</reference>
<accession>A0A1B0D1U0</accession>
<dbReference type="EnsemblMetazoa" id="PPAI001313-RA">
    <property type="protein sequence ID" value="PPAI001313-PA"/>
    <property type="gene ID" value="PPAI001313"/>
</dbReference>
<proteinExistence type="predicted"/>
<organism evidence="1 2">
    <name type="scientific">Phlebotomus papatasi</name>
    <name type="common">Sandfly</name>
    <dbReference type="NCBI Taxonomy" id="29031"/>
    <lineage>
        <taxon>Eukaryota</taxon>
        <taxon>Metazoa</taxon>
        <taxon>Ecdysozoa</taxon>
        <taxon>Arthropoda</taxon>
        <taxon>Hexapoda</taxon>
        <taxon>Insecta</taxon>
        <taxon>Pterygota</taxon>
        <taxon>Neoptera</taxon>
        <taxon>Endopterygota</taxon>
        <taxon>Diptera</taxon>
        <taxon>Nematocera</taxon>
        <taxon>Psychodoidea</taxon>
        <taxon>Psychodidae</taxon>
        <taxon>Phlebotomus</taxon>
        <taxon>Phlebotomus</taxon>
    </lineage>
</organism>
<dbReference type="EMBL" id="AJVK01022339">
    <property type="status" value="NOT_ANNOTATED_CDS"/>
    <property type="molecule type" value="Genomic_DNA"/>
</dbReference>
<evidence type="ECO:0000313" key="2">
    <source>
        <dbReference type="Proteomes" id="UP000092462"/>
    </source>
</evidence>
<name>A0A1B0D1U0_PHLPP</name>
<evidence type="ECO:0000313" key="1">
    <source>
        <dbReference type="EnsemblMetazoa" id="PPAI001313-PA"/>
    </source>
</evidence>
<dbReference type="VEuPathDB" id="VectorBase:PPAI001313"/>